<keyword evidence="6" id="KW-1185">Reference proteome</keyword>
<dbReference type="PIRSF" id="PIRSF002741">
    <property type="entry name" value="MppA"/>
    <property type="match status" value="1"/>
</dbReference>
<dbReference type="Gene3D" id="3.90.76.10">
    <property type="entry name" value="Dipeptide-binding Protein, Domain 1"/>
    <property type="match status" value="1"/>
</dbReference>
<protein>
    <submittedName>
        <fullName evidence="5">ABC transporter substrate-binding protein</fullName>
    </submittedName>
</protein>
<dbReference type="InterPro" id="IPR039424">
    <property type="entry name" value="SBP_5"/>
</dbReference>
<proteinExistence type="inferred from homology"/>
<comment type="similarity">
    <text evidence="2">Belongs to the bacterial solute-binding protein 5 family.</text>
</comment>
<organism evidence="5 6">
    <name type="scientific">Roseomonas populi</name>
    <dbReference type="NCBI Taxonomy" id="3121582"/>
    <lineage>
        <taxon>Bacteria</taxon>
        <taxon>Pseudomonadati</taxon>
        <taxon>Pseudomonadota</taxon>
        <taxon>Alphaproteobacteria</taxon>
        <taxon>Acetobacterales</taxon>
        <taxon>Roseomonadaceae</taxon>
        <taxon>Roseomonas</taxon>
    </lineage>
</organism>
<dbReference type="PANTHER" id="PTHR30290">
    <property type="entry name" value="PERIPLASMIC BINDING COMPONENT OF ABC TRANSPORTER"/>
    <property type="match status" value="1"/>
</dbReference>
<dbReference type="InterPro" id="IPR030678">
    <property type="entry name" value="Peptide/Ni-bd"/>
</dbReference>
<dbReference type="SUPFAM" id="SSF53850">
    <property type="entry name" value="Periplasmic binding protein-like II"/>
    <property type="match status" value="1"/>
</dbReference>
<dbReference type="PANTHER" id="PTHR30290:SF38">
    <property type="entry name" value="D,D-DIPEPTIDE-BINDING PERIPLASMIC PROTEIN DDPA-RELATED"/>
    <property type="match status" value="1"/>
</dbReference>
<evidence type="ECO:0000313" key="5">
    <source>
        <dbReference type="EMBL" id="MCR0985137.1"/>
    </source>
</evidence>
<dbReference type="Gene3D" id="3.10.105.10">
    <property type="entry name" value="Dipeptide-binding Protein, Domain 3"/>
    <property type="match status" value="1"/>
</dbReference>
<comment type="subcellular location">
    <subcellularLocation>
        <location evidence="1">Periplasm</location>
    </subcellularLocation>
</comment>
<evidence type="ECO:0000259" key="4">
    <source>
        <dbReference type="Pfam" id="PF00496"/>
    </source>
</evidence>
<evidence type="ECO:0000313" key="6">
    <source>
        <dbReference type="Proteomes" id="UP001524642"/>
    </source>
</evidence>
<evidence type="ECO:0000256" key="1">
    <source>
        <dbReference type="ARBA" id="ARBA00004418"/>
    </source>
</evidence>
<dbReference type="CDD" id="cd08502">
    <property type="entry name" value="PBP2_NikA_DppA_OppA_like_16"/>
    <property type="match status" value="1"/>
</dbReference>
<name>A0ABT1XAL2_9PROT</name>
<dbReference type="Gene3D" id="3.40.190.10">
    <property type="entry name" value="Periplasmic binding protein-like II"/>
    <property type="match status" value="1"/>
</dbReference>
<reference evidence="5 6" key="1">
    <citation type="submission" date="2022-06" db="EMBL/GenBank/DDBJ databases">
        <title>Roseomonas CN29.</title>
        <authorList>
            <person name="Cheng Y."/>
            <person name="He X."/>
        </authorList>
    </citation>
    <scope>NUCLEOTIDE SEQUENCE [LARGE SCALE GENOMIC DNA]</scope>
    <source>
        <strain evidence="5 6">CN29</strain>
    </source>
</reference>
<keyword evidence="3" id="KW-0732">Signal</keyword>
<gene>
    <name evidence="5" type="ORF">NRP21_24090</name>
</gene>
<evidence type="ECO:0000256" key="3">
    <source>
        <dbReference type="ARBA" id="ARBA00022729"/>
    </source>
</evidence>
<dbReference type="RefSeq" id="WP_257718789.1">
    <property type="nucleotide sequence ID" value="NZ_JANJOU010000029.1"/>
</dbReference>
<dbReference type="Proteomes" id="UP001524642">
    <property type="component" value="Unassembled WGS sequence"/>
</dbReference>
<feature type="domain" description="Solute-binding protein family 5" evidence="4">
    <location>
        <begin position="72"/>
        <end position="436"/>
    </location>
</feature>
<evidence type="ECO:0000256" key="2">
    <source>
        <dbReference type="ARBA" id="ARBA00005695"/>
    </source>
</evidence>
<dbReference type="InterPro" id="IPR000914">
    <property type="entry name" value="SBP_5_dom"/>
</dbReference>
<accession>A0ABT1XAL2</accession>
<sequence length="529" mass="58841">MHRRRFIATGAGLVAAARMPPALAQRRDPRVLRFVPQANLTALDPVWTTASITQTHGYTVFDTLFGIDDAGKVRPQMAEGHGVSDDGRAWTIRLRDGLRWHDGQPVLARDCAASLERWAKRDVFGGSFAPLLESMGAADDRTIRIALRSPFPLLLSAIAKTAAVSAFMMPERLARTDPFRQVPEMVGSGPYRFVADEYNSGSRVVYRKFDGYVPRQEPAENTAGGKIAHFERIEWSVMPDSATAAAALQAGEVDWWDQVNPDLTPLLRRGRGVTVAVNDPTGYIGTLRFNHLQPPFNNTGIRRAVLYAANQDDYLRAITGNDPEIFSECHSVWPCGTPYGRETLPAELRGPADLNRAKAMLREAGYRGEKVVIINPSDLPSIGPFGLVTADLLKKLEMNVELVETDWGSVIQRRASREPVERGGWSIFHTWWPSPSILNPAITPILRGQGANGWFGWYSNPRVEALSAEWLTASDEAEQARLAEEIQQESFREVPVVPLGRYFIRTAYRTGLTGFLKTASSYPWNVRWA</sequence>
<dbReference type="Pfam" id="PF00496">
    <property type="entry name" value="SBP_bac_5"/>
    <property type="match status" value="1"/>
</dbReference>
<comment type="caution">
    <text evidence="5">The sequence shown here is derived from an EMBL/GenBank/DDBJ whole genome shotgun (WGS) entry which is preliminary data.</text>
</comment>
<dbReference type="EMBL" id="JANJOU010000029">
    <property type="protein sequence ID" value="MCR0985137.1"/>
    <property type="molecule type" value="Genomic_DNA"/>
</dbReference>